<feature type="compositionally biased region" description="Basic and acidic residues" evidence="1">
    <location>
        <begin position="186"/>
        <end position="197"/>
    </location>
</feature>
<evidence type="ECO:0000256" key="1">
    <source>
        <dbReference type="SAM" id="MobiDB-lite"/>
    </source>
</evidence>
<dbReference type="Proteomes" id="UP001165060">
    <property type="component" value="Unassembled WGS sequence"/>
</dbReference>
<gene>
    <name evidence="2" type="ORF">TeGR_g4442</name>
</gene>
<evidence type="ECO:0000313" key="3">
    <source>
        <dbReference type="Proteomes" id="UP001165060"/>
    </source>
</evidence>
<evidence type="ECO:0000313" key="2">
    <source>
        <dbReference type="EMBL" id="GMI33526.1"/>
    </source>
</evidence>
<feature type="compositionally biased region" description="Basic and acidic residues" evidence="1">
    <location>
        <begin position="59"/>
        <end position="69"/>
    </location>
</feature>
<dbReference type="EMBL" id="BRYB01000590">
    <property type="protein sequence ID" value="GMI33526.1"/>
    <property type="molecule type" value="Genomic_DNA"/>
</dbReference>
<proteinExistence type="predicted"/>
<feature type="compositionally biased region" description="Polar residues" evidence="1">
    <location>
        <begin position="168"/>
        <end position="183"/>
    </location>
</feature>
<feature type="compositionally biased region" description="Low complexity" evidence="1">
    <location>
        <begin position="24"/>
        <end position="55"/>
    </location>
</feature>
<feature type="region of interest" description="Disordered" evidence="1">
    <location>
        <begin position="158"/>
        <end position="197"/>
    </location>
</feature>
<reference evidence="2 3" key="1">
    <citation type="journal article" date="2023" name="Commun. Biol.">
        <title>Genome analysis of Parmales, the sister group of diatoms, reveals the evolutionary specialization of diatoms from phago-mixotrophs to photoautotrophs.</title>
        <authorList>
            <person name="Ban H."/>
            <person name="Sato S."/>
            <person name="Yoshikawa S."/>
            <person name="Yamada K."/>
            <person name="Nakamura Y."/>
            <person name="Ichinomiya M."/>
            <person name="Sato N."/>
            <person name="Blanc-Mathieu R."/>
            <person name="Endo H."/>
            <person name="Kuwata A."/>
            <person name="Ogata H."/>
        </authorList>
    </citation>
    <scope>NUCLEOTIDE SEQUENCE [LARGE SCALE GENOMIC DNA]</scope>
</reference>
<comment type="caution">
    <text evidence="2">The sequence shown here is derived from an EMBL/GenBank/DDBJ whole genome shotgun (WGS) entry which is preliminary data.</text>
</comment>
<feature type="non-terminal residue" evidence="2">
    <location>
        <position position="1"/>
    </location>
</feature>
<name>A0ABQ6MVJ4_9STRA</name>
<protein>
    <submittedName>
        <fullName evidence="2">Uncharacterized protein</fullName>
    </submittedName>
</protein>
<keyword evidence="3" id="KW-1185">Reference proteome</keyword>
<sequence length="197" mass="21808">LVGVEVKRSLRKELAALTRKKRNASAVAAAPSAKSIVITESASPSPSSNEAGASGVARAMREQQREQQKRQRSRGAPPTLLDTHHYPVAYPMPYASMPHMGYVPPHVPPFPPHQYHAHHQPHHLHHLHHQDYPPQATTYYPPPPVPAHFAMNSFDHNTVARHPGPTDFAQSLQRPRMQPQQSKPGEAGDRKEGGNFA</sequence>
<feature type="region of interest" description="Disordered" evidence="1">
    <location>
        <begin position="19"/>
        <end position="84"/>
    </location>
</feature>
<organism evidence="2 3">
    <name type="scientific">Tetraparma gracilis</name>
    <dbReference type="NCBI Taxonomy" id="2962635"/>
    <lineage>
        <taxon>Eukaryota</taxon>
        <taxon>Sar</taxon>
        <taxon>Stramenopiles</taxon>
        <taxon>Ochrophyta</taxon>
        <taxon>Bolidophyceae</taxon>
        <taxon>Parmales</taxon>
        <taxon>Triparmaceae</taxon>
        <taxon>Tetraparma</taxon>
    </lineage>
</organism>
<accession>A0ABQ6MVJ4</accession>